<protein>
    <recommendedName>
        <fullName evidence="14">Zinc metalloprotease</fullName>
    </recommendedName>
</protein>
<keyword evidence="8 14" id="KW-0378">Hydrolase</keyword>
<sequence length="390" mass="42011">MFGGSFRVARLFGIDIEIHPSWLLIIAFLSYSLSEGLFPARYNDWSTGTYWAVGTASAFLLFFTVLLHELAHALVAKRRGLPVPRITLFIFGGVSHLARQPSSAGEEFQIAAAGPATSFVIAALTGAAGLLLGSLNQQLEAILFYLAAVNALLGVFNMLPGFPLDGGRVLRSIAWKRSGSFRKATRTAAGVGELFGYTLLGIGFFILLGGFLLDGLWLMFIGWFLLGAARGEASNLQLEGVLRRLTARDLMRTDFPTVVPGMPLSAVVDDYMVGHGERAVMVANGGAVLGILTVSDVRRVPRAEWAHTPAQAVMTPRERVITVEASTPAVEILTMLGEKALNQVPVLEDGRMVGLVTRREILERLQLAESLGENNPAVDEERPAAPTAIP</sequence>
<comment type="subcellular location">
    <subcellularLocation>
        <location evidence="1 14">Cell membrane</location>
        <topology evidence="1 14">Multi-pass membrane protein</topology>
    </subcellularLocation>
</comment>
<keyword evidence="6 14" id="KW-0479">Metal-binding</keyword>
<evidence type="ECO:0000256" key="9">
    <source>
        <dbReference type="ARBA" id="ARBA00022833"/>
    </source>
</evidence>
<evidence type="ECO:0000313" key="18">
    <source>
        <dbReference type="Proteomes" id="UP001212803"/>
    </source>
</evidence>
<keyword evidence="4 14" id="KW-0645">Protease</keyword>
<dbReference type="InterPro" id="IPR008915">
    <property type="entry name" value="Peptidase_M50"/>
</dbReference>
<feature type="domain" description="CBS" evidence="16">
    <location>
        <begin position="314"/>
        <end position="373"/>
    </location>
</feature>
<organism evidence="17 18">
    <name type="scientific">Tepidiforma flava</name>
    <dbReference type="NCBI Taxonomy" id="3004094"/>
    <lineage>
        <taxon>Bacteria</taxon>
        <taxon>Bacillati</taxon>
        <taxon>Chloroflexota</taxon>
        <taxon>Tepidiformia</taxon>
        <taxon>Tepidiformales</taxon>
        <taxon>Tepidiformaceae</taxon>
        <taxon>Tepidiforma</taxon>
    </lineage>
</organism>
<dbReference type="Pfam" id="PF00571">
    <property type="entry name" value="CBS"/>
    <property type="match status" value="2"/>
</dbReference>
<dbReference type="SUPFAM" id="SSF54631">
    <property type="entry name" value="CBS-domain pair"/>
    <property type="match status" value="1"/>
</dbReference>
<evidence type="ECO:0000259" key="16">
    <source>
        <dbReference type="PROSITE" id="PS51371"/>
    </source>
</evidence>
<feature type="transmembrane region" description="Helical" evidence="14">
    <location>
        <begin position="80"/>
        <end position="98"/>
    </location>
</feature>
<feature type="transmembrane region" description="Helical" evidence="14">
    <location>
        <begin position="142"/>
        <end position="162"/>
    </location>
</feature>
<dbReference type="EMBL" id="CP115149">
    <property type="protein sequence ID" value="WBL34745.1"/>
    <property type="molecule type" value="Genomic_DNA"/>
</dbReference>
<dbReference type="InterPro" id="IPR000644">
    <property type="entry name" value="CBS_dom"/>
</dbReference>
<evidence type="ECO:0000256" key="1">
    <source>
        <dbReference type="ARBA" id="ARBA00004651"/>
    </source>
</evidence>
<dbReference type="PIRSF" id="PIRSF006404">
    <property type="entry name" value="UCP006404_Pept_M50_CBS"/>
    <property type="match status" value="1"/>
</dbReference>
<reference evidence="17 18" key="1">
    <citation type="journal article" date="2023" name="ISME J.">
        <title>Thermophilic Dehalococcoidia with unusual traits shed light on an unexpected past.</title>
        <authorList>
            <person name="Palmer M."/>
            <person name="Covington J.K."/>
            <person name="Zhou E.M."/>
            <person name="Thomas S.C."/>
            <person name="Habib N."/>
            <person name="Seymour C.O."/>
            <person name="Lai D."/>
            <person name="Johnston J."/>
            <person name="Hashimi A."/>
            <person name="Jiao J.Y."/>
            <person name="Muok A.R."/>
            <person name="Liu L."/>
            <person name="Xian W.D."/>
            <person name="Zhi X.Y."/>
            <person name="Li M.M."/>
            <person name="Silva L.P."/>
            <person name="Bowen B.P."/>
            <person name="Louie K."/>
            <person name="Briegel A."/>
            <person name="Pett-Ridge J."/>
            <person name="Weber P.K."/>
            <person name="Tocheva E.I."/>
            <person name="Woyke T."/>
            <person name="Northen T.R."/>
            <person name="Mayali X."/>
            <person name="Li W.J."/>
            <person name="Hedlund B.P."/>
        </authorList>
    </citation>
    <scope>NUCLEOTIDE SEQUENCE [LARGE SCALE GENOMIC DNA]</scope>
    <source>
        <strain evidence="17 18">YIM 72310</strain>
    </source>
</reference>
<dbReference type="Pfam" id="PF02163">
    <property type="entry name" value="Peptidase_M50"/>
    <property type="match status" value="1"/>
</dbReference>
<dbReference type="PROSITE" id="PS51371">
    <property type="entry name" value="CBS"/>
    <property type="match status" value="1"/>
</dbReference>
<evidence type="ECO:0000256" key="11">
    <source>
        <dbReference type="ARBA" id="ARBA00023049"/>
    </source>
</evidence>
<evidence type="ECO:0000256" key="5">
    <source>
        <dbReference type="ARBA" id="ARBA00022692"/>
    </source>
</evidence>
<keyword evidence="9 14" id="KW-0862">Zinc</keyword>
<gene>
    <name evidence="17" type="ORF">O0235_08045</name>
</gene>
<dbReference type="CDD" id="cd06164">
    <property type="entry name" value="S2P-M50_SpoIVFB_CBS"/>
    <property type="match status" value="1"/>
</dbReference>
<dbReference type="PANTHER" id="PTHR39188:SF3">
    <property type="entry name" value="STAGE IV SPORULATION PROTEIN FB"/>
    <property type="match status" value="1"/>
</dbReference>
<dbReference type="InterPro" id="IPR016483">
    <property type="entry name" value="UCP006404_Pept_M50_CBS"/>
</dbReference>
<evidence type="ECO:0000256" key="2">
    <source>
        <dbReference type="ARBA" id="ARBA00007931"/>
    </source>
</evidence>
<comment type="similarity">
    <text evidence="2 14">Belongs to the peptidase M50B family.</text>
</comment>
<keyword evidence="3 14" id="KW-1003">Cell membrane</keyword>
<feature type="transmembrane region" description="Helical" evidence="14">
    <location>
        <begin position="48"/>
        <end position="68"/>
    </location>
</feature>
<dbReference type="SMART" id="SM00116">
    <property type="entry name" value="CBS"/>
    <property type="match status" value="2"/>
</dbReference>
<evidence type="ECO:0000256" key="12">
    <source>
        <dbReference type="ARBA" id="ARBA00023122"/>
    </source>
</evidence>
<dbReference type="InterPro" id="IPR046342">
    <property type="entry name" value="CBS_dom_sf"/>
</dbReference>
<keyword evidence="7" id="KW-0677">Repeat</keyword>
<evidence type="ECO:0000256" key="6">
    <source>
        <dbReference type="ARBA" id="ARBA00022723"/>
    </source>
</evidence>
<dbReference type="RefSeq" id="WP_270055273.1">
    <property type="nucleotide sequence ID" value="NZ_CP115149.1"/>
</dbReference>
<accession>A0ABY7M1Z1</accession>
<keyword evidence="18" id="KW-1185">Reference proteome</keyword>
<evidence type="ECO:0000256" key="8">
    <source>
        <dbReference type="ARBA" id="ARBA00022801"/>
    </source>
</evidence>
<proteinExistence type="inferred from homology"/>
<evidence type="ECO:0000256" key="7">
    <source>
        <dbReference type="ARBA" id="ARBA00022737"/>
    </source>
</evidence>
<evidence type="ECO:0000256" key="13">
    <source>
        <dbReference type="ARBA" id="ARBA00023136"/>
    </source>
</evidence>
<comment type="cofactor">
    <cofactor evidence="14">
        <name>Zn(2+)</name>
        <dbReference type="ChEBI" id="CHEBI:29105"/>
    </cofactor>
    <text evidence="14">Binds 1 zinc ion per subunit.</text>
</comment>
<keyword evidence="10 14" id="KW-1133">Transmembrane helix</keyword>
<evidence type="ECO:0000256" key="10">
    <source>
        <dbReference type="ARBA" id="ARBA00022989"/>
    </source>
</evidence>
<feature type="transmembrane region" description="Helical" evidence="14">
    <location>
        <begin position="110"/>
        <end position="135"/>
    </location>
</feature>
<dbReference type="Proteomes" id="UP001212803">
    <property type="component" value="Chromosome"/>
</dbReference>
<dbReference type="GO" id="GO:0006508">
    <property type="term" value="P:proteolysis"/>
    <property type="evidence" value="ECO:0007669"/>
    <property type="project" value="UniProtKB-KW"/>
</dbReference>
<evidence type="ECO:0000256" key="4">
    <source>
        <dbReference type="ARBA" id="ARBA00022670"/>
    </source>
</evidence>
<feature type="transmembrane region" description="Helical" evidence="14">
    <location>
        <begin position="202"/>
        <end position="226"/>
    </location>
</feature>
<feature type="transmembrane region" description="Helical" evidence="14">
    <location>
        <begin position="21"/>
        <end position="42"/>
    </location>
</feature>
<dbReference type="GO" id="GO:0008233">
    <property type="term" value="F:peptidase activity"/>
    <property type="evidence" value="ECO:0007669"/>
    <property type="project" value="UniProtKB-KW"/>
</dbReference>
<dbReference type="PANTHER" id="PTHR39188">
    <property type="entry name" value="MEMBRANE-ASSOCIATED ZINC METALLOPROTEASE M50B"/>
    <property type="match status" value="1"/>
</dbReference>
<keyword evidence="5 14" id="KW-0812">Transmembrane</keyword>
<evidence type="ECO:0000256" key="15">
    <source>
        <dbReference type="PROSITE-ProRule" id="PRU00703"/>
    </source>
</evidence>
<keyword evidence="12 15" id="KW-0129">CBS domain</keyword>
<keyword evidence="11 14" id="KW-0482">Metalloprotease</keyword>
<keyword evidence="13 14" id="KW-0472">Membrane</keyword>
<evidence type="ECO:0000256" key="14">
    <source>
        <dbReference type="PIRNR" id="PIRNR006404"/>
    </source>
</evidence>
<evidence type="ECO:0000256" key="3">
    <source>
        <dbReference type="ARBA" id="ARBA00022475"/>
    </source>
</evidence>
<dbReference type="Gene3D" id="3.10.580.10">
    <property type="entry name" value="CBS-domain"/>
    <property type="match status" value="1"/>
</dbReference>
<evidence type="ECO:0000313" key="17">
    <source>
        <dbReference type="EMBL" id="WBL34745.1"/>
    </source>
</evidence>
<name>A0ABY7M1Z1_9CHLR</name>